<accession>A0A2N9KA91</accession>
<proteinExistence type="predicted"/>
<dbReference type="Proteomes" id="UP000237923">
    <property type="component" value="Unassembled WGS sequence"/>
</dbReference>
<evidence type="ECO:0000313" key="4">
    <source>
        <dbReference type="Proteomes" id="UP000239237"/>
    </source>
</evidence>
<name>A0A2N9KA91_9LACO</name>
<evidence type="ECO:0000313" key="1">
    <source>
        <dbReference type="EMBL" id="SPD92204.1"/>
    </source>
</evidence>
<dbReference type="EMBL" id="OKQU01000001">
    <property type="protein sequence ID" value="SPE07483.1"/>
    <property type="molecule type" value="Genomic_DNA"/>
</dbReference>
<evidence type="ECO:0000313" key="3">
    <source>
        <dbReference type="Proteomes" id="UP000237923"/>
    </source>
</evidence>
<reference evidence="2 3" key="2">
    <citation type="submission" date="2018-02" db="EMBL/GenBank/DDBJ databases">
        <authorList>
            <person name="Cohen D.B."/>
            <person name="Kent A.D."/>
        </authorList>
    </citation>
    <scope>NUCLEOTIDE SEQUENCE [LARGE SCALE GENOMIC DNA]</scope>
    <source>
        <strain evidence="2 3">CECT 9216</strain>
    </source>
</reference>
<dbReference type="AlphaFoldDB" id="A0A2N9KA91"/>
<dbReference type="EMBL" id="OKQR01000001">
    <property type="protein sequence ID" value="SPD92204.1"/>
    <property type="molecule type" value="Genomic_DNA"/>
</dbReference>
<evidence type="ECO:0000313" key="2">
    <source>
        <dbReference type="EMBL" id="SPE07483.1"/>
    </source>
</evidence>
<reference evidence="1 4" key="1">
    <citation type="submission" date="2018-02" db="EMBL/GenBank/DDBJ databases">
        <authorList>
            <person name="Rodrigo-Torres L."/>
            <person name="Arahal R. D."/>
            <person name="Lucena T."/>
        </authorList>
    </citation>
    <scope>NUCLEOTIDE SEQUENCE [LARGE SCALE GENOMIC DNA]</scope>
    <source>
        <strain evidence="1 4">CECT 8486</strain>
    </source>
</reference>
<sequence length="29" mass="3409">MHGFIKNLIANSKTQFQGELKNYDFYSLT</sequence>
<organism evidence="2 3">
    <name type="scientific">Leuconostoc suionicum</name>
    <dbReference type="NCBI Taxonomy" id="1511761"/>
    <lineage>
        <taxon>Bacteria</taxon>
        <taxon>Bacillati</taxon>
        <taxon>Bacillota</taxon>
        <taxon>Bacilli</taxon>
        <taxon>Lactobacillales</taxon>
        <taxon>Lactobacillaceae</taxon>
        <taxon>Leuconostoc</taxon>
    </lineage>
</organism>
<keyword evidence="4" id="KW-1185">Reference proteome</keyword>
<gene>
    <name evidence="1" type="ORF">LES8486_01215</name>
    <name evidence="2" type="ORF">LES9216_01362</name>
</gene>
<dbReference type="Proteomes" id="UP000239237">
    <property type="component" value="Unassembled WGS sequence"/>
</dbReference>
<protein>
    <submittedName>
        <fullName evidence="2">Uncharacterized protein</fullName>
    </submittedName>
</protein>